<reference evidence="3" key="1">
    <citation type="submission" date="2022-10" db="EMBL/GenBank/DDBJ databases">
        <title>Genome assembly of Pristionchus species.</title>
        <authorList>
            <person name="Yoshida K."/>
            <person name="Sommer R.J."/>
        </authorList>
    </citation>
    <scope>NUCLEOTIDE SEQUENCE [LARGE SCALE GENOMIC DNA]</scope>
    <source>
        <strain evidence="3">RS5460</strain>
    </source>
</reference>
<evidence type="ECO:0000313" key="3">
    <source>
        <dbReference type="Proteomes" id="UP001328107"/>
    </source>
</evidence>
<sequence length="273" mass="30210">MTRVPLFLFALGLIHTACSASVAVARPVDFKNNCYMTANGGCECREVYGSEERTRFYQDLQPCRMSDVELQTAENKKALNAEIKRKYGAFKDNCFAKPSGGCKCNVDEGQGEVVREFSSDADCKKSIEELTADRKKELNEEIRQRFGGFKENCFAKPSGGCKCNEKDAQGNDVVAAYNDVAKCYASARAQVEDRPSQNVRDPVREKAQANYALVVEELKNKFKGLKEGCFPRPKGCLCTIGKTPEGRDITERRMQDADCKCKEGEKGPGCPAA</sequence>
<dbReference type="Proteomes" id="UP001328107">
    <property type="component" value="Unassembled WGS sequence"/>
</dbReference>
<keyword evidence="3" id="KW-1185">Reference proteome</keyword>
<name>A0AAN4Z7Z8_9BILA</name>
<proteinExistence type="predicted"/>
<keyword evidence="1" id="KW-0732">Signal</keyword>
<feature type="chain" id="PRO_5042836137" evidence="1">
    <location>
        <begin position="21"/>
        <end position="273"/>
    </location>
</feature>
<comment type="caution">
    <text evidence="2">The sequence shown here is derived from an EMBL/GenBank/DDBJ whole genome shotgun (WGS) entry which is preliminary data.</text>
</comment>
<accession>A0AAN4Z7Z8</accession>
<dbReference type="EMBL" id="BTRK01000001">
    <property type="protein sequence ID" value="GMR33673.1"/>
    <property type="molecule type" value="Genomic_DNA"/>
</dbReference>
<evidence type="ECO:0000256" key="1">
    <source>
        <dbReference type="SAM" id="SignalP"/>
    </source>
</evidence>
<protein>
    <submittedName>
        <fullName evidence="2">Uncharacterized protein</fullName>
    </submittedName>
</protein>
<evidence type="ECO:0000313" key="2">
    <source>
        <dbReference type="EMBL" id="GMR33673.1"/>
    </source>
</evidence>
<organism evidence="2 3">
    <name type="scientific">Pristionchus mayeri</name>
    <dbReference type="NCBI Taxonomy" id="1317129"/>
    <lineage>
        <taxon>Eukaryota</taxon>
        <taxon>Metazoa</taxon>
        <taxon>Ecdysozoa</taxon>
        <taxon>Nematoda</taxon>
        <taxon>Chromadorea</taxon>
        <taxon>Rhabditida</taxon>
        <taxon>Rhabditina</taxon>
        <taxon>Diplogasteromorpha</taxon>
        <taxon>Diplogasteroidea</taxon>
        <taxon>Neodiplogasteridae</taxon>
        <taxon>Pristionchus</taxon>
    </lineage>
</organism>
<dbReference type="AlphaFoldDB" id="A0AAN4Z7Z8"/>
<feature type="signal peptide" evidence="1">
    <location>
        <begin position="1"/>
        <end position="20"/>
    </location>
</feature>
<gene>
    <name evidence="2" type="ORF">PMAYCL1PPCAC_03868</name>
</gene>